<feature type="transmembrane region" description="Helical" evidence="2">
    <location>
        <begin position="57"/>
        <end position="84"/>
    </location>
</feature>
<evidence type="ECO:0000313" key="4">
    <source>
        <dbReference type="Proteomes" id="UP000530234"/>
    </source>
</evidence>
<proteinExistence type="predicted"/>
<feature type="transmembrane region" description="Helical" evidence="2">
    <location>
        <begin position="6"/>
        <end position="36"/>
    </location>
</feature>
<sequence>MTGIPLALAVTAGMLAAVNPCGFALLPAYLGLFVGGSPDREAGAGGTDSRLPALRRAAVATAAMTGGFVLVFGTFGLVVSPLALSVERQLPVITVVIGMVLMGLGVWLLSGRTLRLPLPGRRGGGRNPTESARGMALFGVSYALASLSCTIAPFLAITTTAFRAGSVTGVVAVFLGYAAGMGIVVGALTLAAALSRRSLAVRLRSLLPRVHRIAGLLMLPAGAYVTYYGWYEVRALRGDLDGADPVISFAVGIQGEVTRWLNDLGPWPPVVAILALLALTAGTELLRRRARRGGAQGPAETVGPAAGALRAVPRRSAHGAESGNP</sequence>
<dbReference type="AlphaFoldDB" id="A0A7W3T535"/>
<keyword evidence="2" id="KW-1133">Transmembrane helix</keyword>
<evidence type="ECO:0000256" key="2">
    <source>
        <dbReference type="SAM" id="Phobius"/>
    </source>
</evidence>
<dbReference type="PANTHER" id="PTHR31272:SF4">
    <property type="entry name" value="CYTOCHROME C-TYPE BIOGENESIS PROTEIN HI_1454-RELATED"/>
    <property type="match status" value="1"/>
</dbReference>
<dbReference type="InterPro" id="IPR051790">
    <property type="entry name" value="Cytochrome_c-biogenesis_DsbD"/>
</dbReference>
<comment type="caution">
    <text evidence="3">The sequence shown here is derived from an EMBL/GenBank/DDBJ whole genome shotgun (WGS) entry which is preliminary data.</text>
</comment>
<dbReference type="Proteomes" id="UP000530234">
    <property type="component" value="Unassembled WGS sequence"/>
</dbReference>
<reference evidence="4" key="1">
    <citation type="submission" date="2019-10" db="EMBL/GenBank/DDBJ databases">
        <title>Streptomyces sp. nov., a novel actinobacterium isolated from alkaline environment.</title>
        <authorList>
            <person name="Golinska P."/>
        </authorList>
    </citation>
    <scope>NUCLEOTIDE SEQUENCE [LARGE SCALE GENOMIC DNA]</scope>
    <source>
        <strain evidence="4">DSM 42108</strain>
    </source>
</reference>
<gene>
    <name evidence="3" type="ORF">FOE67_16595</name>
</gene>
<dbReference type="RefSeq" id="WP_182665123.1">
    <property type="nucleotide sequence ID" value="NZ_VKHS01000423.1"/>
</dbReference>
<keyword evidence="4" id="KW-1185">Reference proteome</keyword>
<accession>A0A7W3T535</accession>
<feature type="transmembrane region" description="Helical" evidence="2">
    <location>
        <begin position="213"/>
        <end position="231"/>
    </location>
</feature>
<keyword evidence="2" id="KW-0472">Membrane</keyword>
<feature type="transmembrane region" description="Helical" evidence="2">
    <location>
        <begin position="267"/>
        <end position="286"/>
    </location>
</feature>
<dbReference type="EMBL" id="VKHS01000423">
    <property type="protein sequence ID" value="MBB0231089.1"/>
    <property type="molecule type" value="Genomic_DNA"/>
</dbReference>
<feature type="transmembrane region" description="Helical" evidence="2">
    <location>
        <begin position="169"/>
        <end position="192"/>
    </location>
</feature>
<protein>
    <submittedName>
        <fullName evidence="3">Cytochrome c biogenesis protein CcdA</fullName>
    </submittedName>
</protein>
<name>A0A7W3T535_9ACTN</name>
<feature type="region of interest" description="Disordered" evidence="1">
    <location>
        <begin position="290"/>
        <end position="325"/>
    </location>
</feature>
<organism evidence="3 4">
    <name type="scientific">Streptomyces calidiresistens</name>
    <dbReference type="NCBI Taxonomy" id="1485586"/>
    <lineage>
        <taxon>Bacteria</taxon>
        <taxon>Bacillati</taxon>
        <taxon>Actinomycetota</taxon>
        <taxon>Actinomycetes</taxon>
        <taxon>Kitasatosporales</taxon>
        <taxon>Streptomycetaceae</taxon>
        <taxon>Streptomyces</taxon>
    </lineage>
</organism>
<evidence type="ECO:0000313" key="3">
    <source>
        <dbReference type="EMBL" id="MBB0231089.1"/>
    </source>
</evidence>
<evidence type="ECO:0000256" key="1">
    <source>
        <dbReference type="SAM" id="MobiDB-lite"/>
    </source>
</evidence>
<feature type="transmembrane region" description="Helical" evidence="2">
    <location>
        <begin position="90"/>
        <end position="114"/>
    </location>
</feature>
<keyword evidence="2" id="KW-0812">Transmembrane</keyword>
<dbReference type="PANTHER" id="PTHR31272">
    <property type="entry name" value="CYTOCHROME C-TYPE BIOGENESIS PROTEIN HI_1454-RELATED"/>
    <property type="match status" value="1"/>
</dbReference>
<feature type="transmembrane region" description="Helical" evidence="2">
    <location>
        <begin position="135"/>
        <end position="157"/>
    </location>
</feature>